<proteinExistence type="predicted"/>
<feature type="region of interest" description="Disordered" evidence="2">
    <location>
        <begin position="127"/>
        <end position="161"/>
    </location>
</feature>
<evidence type="ECO:0000313" key="3">
    <source>
        <dbReference type="EMBL" id="KAF3446780.1"/>
    </source>
</evidence>
<feature type="coiled-coil region" evidence="1">
    <location>
        <begin position="210"/>
        <end position="272"/>
    </location>
</feature>
<dbReference type="PANTHER" id="PTHR35992">
    <property type="entry name" value="CYTOMATRIX PROTEIN-LIKE PROTEIN"/>
    <property type="match status" value="1"/>
</dbReference>
<dbReference type="Proteomes" id="UP000796880">
    <property type="component" value="Unassembled WGS sequence"/>
</dbReference>
<dbReference type="AlphaFoldDB" id="A0A8K0MIE1"/>
<gene>
    <name evidence="3" type="ORF">FNV43_RR11960</name>
</gene>
<evidence type="ECO:0000313" key="4">
    <source>
        <dbReference type="Proteomes" id="UP000796880"/>
    </source>
</evidence>
<sequence>MGTKGRPRASSDRQNWQNIFNALVKMLRNQQTQLETLAKERKLLEDRFRMQHDHWVSDVRLLEDQISQMNGDLLVQNMSHAFEVAKLELVMGVKQREAFLNNTRLECADNELEDFKAWFDLMSNKCSDQKGGGRNDDKRKTRSSSDRKSVRNSKYEEHHPHILESEVERLMQENEKFASEKNSEISALLAEKQFVWNQYKIMEKDYTIKLKSKSSEVEEVKEKINTLLASLEQLQSSNTEKDERIARLASEVAKMNNESNKLKEETFRLSQELDSLRKSRSASEKPVLNGANNGSKVIVKKELSALQISDSRKEKGCRGSKRKGDDDISILETPKLFASKFRDLWSGYFFRDSMILLVDQGTDLNRHVEFCCLAPLCCKLPLWYLCNEGS</sequence>
<dbReference type="EMBL" id="VOIH02000005">
    <property type="protein sequence ID" value="KAF3446780.1"/>
    <property type="molecule type" value="Genomic_DNA"/>
</dbReference>
<keyword evidence="1" id="KW-0175">Coiled coil</keyword>
<organism evidence="3 4">
    <name type="scientific">Rhamnella rubrinervis</name>
    <dbReference type="NCBI Taxonomy" id="2594499"/>
    <lineage>
        <taxon>Eukaryota</taxon>
        <taxon>Viridiplantae</taxon>
        <taxon>Streptophyta</taxon>
        <taxon>Embryophyta</taxon>
        <taxon>Tracheophyta</taxon>
        <taxon>Spermatophyta</taxon>
        <taxon>Magnoliopsida</taxon>
        <taxon>eudicotyledons</taxon>
        <taxon>Gunneridae</taxon>
        <taxon>Pentapetalae</taxon>
        <taxon>rosids</taxon>
        <taxon>fabids</taxon>
        <taxon>Rosales</taxon>
        <taxon>Rhamnaceae</taxon>
        <taxon>rhamnoid group</taxon>
        <taxon>Rhamneae</taxon>
        <taxon>Rhamnella</taxon>
    </lineage>
</organism>
<reference evidence="3" key="1">
    <citation type="submission" date="2020-03" db="EMBL/GenBank/DDBJ databases">
        <title>A high-quality chromosome-level genome assembly of a woody plant with both climbing and erect habits, Rhamnella rubrinervis.</title>
        <authorList>
            <person name="Lu Z."/>
            <person name="Yang Y."/>
            <person name="Zhu X."/>
            <person name="Sun Y."/>
        </authorList>
    </citation>
    <scope>NUCLEOTIDE SEQUENCE</scope>
    <source>
        <strain evidence="3">BYM</strain>
        <tissue evidence="3">Leaf</tissue>
    </source>
</reference>
<dbReference type="PANTHER" id="PTHR35992:SF1">
    <property type="entry name" value="CYTOMATRIX PROTEIN-LIKE PROTEIN"/>
    <property type="match status" value="1"/>
</dbReference>
<protein>
    <submittedName>
        <fullName evidence="3">Uncharacterized protein</fullName>
    </submittedName>
</protein>
<keyword evidence="4" id="KW-1185">Reference proteome</keyword>
<evidence type="ECO:0000256" key="2">
    <source>
        <dbReference type="SAM" id="MobiDB-lite"/>
    </source>
</evidence>
<comment type="caution">
    <text evidence="3">The sequence shown here is derived from an EMBL/GenBank/DDBJ whole genome shotgun (WGS) entry which is preliminary data.</text>
</comment>
<dbReference type="OrthoDB" id="1921280at2759"/>
<name>A0A8K0MIE1_9ROSA</name>
<accession>A0A8K0MIE1</accession>
<evidence type="ECO:0000256" key="1">
    <source>
        <dbReference type="SAM" id="Coils"/>
    </source>
</evidence>